<dbReference type="Proteomes" id="UP000219775">
    <property type="component" value="Unassembled WGS sequence"/>
</dbReference>
<organism evidence="7 8">
    <name type="scientific">Bacillus pseudomycoides</name>
    <dbReference type="NCBI Taxonomy" id="64104"/>
    <lineage>
        <taxon>Bacteria</taxon>
        <taxon>Bacillati</taxon>
        <taxon>Bacillota</taxon>
        <taxon>Bacilli</taxon>
        <taxon>Bacillales</taxon>
        <taxon>Bacillaceae</taxon>
        <taxon>Bacillus</taxon>
        <taxon>Bacillus cereus group</taxon>
    </lineage>
</organism>
<keyword evidence="4" id="KW-0812">Transmembrane</keyword>
<dbReference type="GO" id="GO:0022857">
    <property type="term" value="F:transmembrane transporter activity"/>
    <property type="evidence" value="ECO:0007669"/>
    <property type="project" value="InterPro"/>
</dbReference>
<evidence type="ECO:0000256" key="5">
    <source>
        <dbReference type="ARBA" id="ARBA00022989"/>
    </source>
</evidence>
<keyword evidence="5" id="KW-1133">Transmembrane helix</keyword>
<evidence type="ECO:0000313" key="7">
    <source>
        <dbReference type="EMBL" id="PEM56566.1"/>
    </source>
</evidence>
<evidence type="ECO:0000256" key="6">
    <source>
        <dbReference type="ARBA" id="ARBA00023136"/>
    </source>
</evidence>
<evidence type="ECO:0000256" key="1">
    <source>
        <dbReference type="ARBA" id="ARBA00004651"/>
    </source>
</evidence>
<dbReference type="RefSeq" id="WP_097970093.1">
    <property type="nucleotide sequence ID" value="NZ_NUBH01000064.1"/>
</dbReference>
<dbReference type="Pfam" id="PF07690">
    <property type="entry name" value="MFS_1"/>
    <property type="match status" value="1"/>
</dbReference>
<dbReference type="CDD" id="cd06173">
    <property type="entry name" value="MFS_MefA_like"/>
    <property type="match status" value="1"/>
</dbReference>
<dbReference type="EMBL" id="NUDP01000299">
    <property type="protein sequence ID" value="PEM56566.1"/>
    <property type="molecule type" value="Genomic_DNA"/>
</dbReference>
<evidence type="ECO:0000256" key="3">
    <source>
        <dbReference type="ARBA" id="ARBA00022475"/>
    </source>
</evidence>
<reference evidence="7 8" key="1">
    <citation type="submission" date="2017-09" db="EMBL/GenBank/DDBJ databases">
        <title>Large-scale bioinformatics analysis of Bacillus genomes uncovers conserved roles of natural products in bacterial physiology.</title>
        <authorList>
            <consortium name="Agbiome Team Llc"/>
            <person name="Bleich R.M."/>
            <person name="Grubbs K.J."/>
            <person name="Santa Maria K.C."/>
            <person name="Allen S.E."/>
            <person name="Farag S."/>
            <person name="Shank E.A."/>
            <person name="Bowers A."/>
        </authorList>
    </citation>
    <scope>NUCLEOTIDE SEQUENCE [LARGE SCALE GENOMIC DNA]</scope>
    <source>
        <strain evidence="7 8">AFS009893</strain>
    </source>
</reference>
<name>A0A2B6JM36_9BACI</name>
<keyword evidence="3" id="KW-1003">Cell membrane</keyword>
<dbReference type="AlphaFoldDB" id="A0A2B6JM36"/>
<keyword evidence="6" id="KW-0472">Membrane</keyword>
<evidence type="ECO:0000256" key="2">
    <source>
        <dbReference type="ARBA" id="ARBA00022448"/>
    </source>
</evidence>
<dbReference type="InterPro" id="IPR036259">
    <property type="entry name" value="MFS_trans_sf"/>
</dbReference>
<sequence length="408" mass="46232">MNDYKILFRNKNLSIVLFSQLVFQLGIWFGTIGNLRFLQLHLTSSFFQAFFLVIGGVIGVLIGPYAGRYIDSTSKTKVLQLVGIMRIISVLCMLLAIYTDSLWWMLMYSIGIGCSASFFNPTIQSIIPKIIHTDQLIMVNAINVNIVTLSRIFGAVLAGMLLTIAPLYTLFLIALIAYVLLYILNQLLVVKEDDFQRGPAKSTLHFREIIPLFHKNYLLKMVLILSIIPLIFISGFNLFVIEISHQSNSSIMGILYFVEGTSILIAGFFVKKLVRHSLQPVKILLLICFFMGISQWLLSFSTISLSIFAFGLFGLAYGIFNPLLYTFSQQTIPSELHGRFFSLKTMLDRTVLQLFLVLIGFLLDYIGYQLLVMVLGTLTLVIVICSFIMYRFQIKKLIVTKQGINEKI</sequence>
<accession>A0A2B6JM36</accession>
<dbReference type="SUPFAM" id="SSF103473">
    <property type="entry name" value="MFS general substrate transporter"/>
    <property type="match status" value="1"/>
</dbReference>
<dbReference type="InterPro" id="IPR011701">
    <property type="entry name" value="MFS"/>
</dbReference>
<dbReference type="Gene3D" id="1.20.1250.20">
    <property type="entry name" value="MFS general substrate transporter like domains"/>
    <property type="match status" value="2"/>
</dbReference>
<dbReference type="GO" id="GO:0005886">
    <property type="term" value="C:plasma membrane"/>
    <property type="evidence" value="ECO:0007669"/>
    <property type="project" value="UniProtKB-SubCell"/>
</dbReference>
<proteinExistence type="predicted"/>
<protein>
    <submittedName>
        <fullName evidence="7">MFS transporter</fullName>
    </submittedName>
</protein>
<gene>
    <name evidence="7" type="ORF">CN613_30035</name>
</gene>
<comment type="subcellular location">
    <subcellularLocation>
        <location evidence="1">Cell membrane</location>
        <topology evidence="1">Multi-pass membrane protein</topology>
    </subcellularLocation>
</comment>
<dbReference type="PANTHER" id="PTHR43266:SF7">
    <property type="entry name" value="TRANSPORTER, PUTATIVE-RELATED"/>
    <property type="match status" value="1"/>
</dbReference>
<comment type="caution">
    <text evidence="7">The sequence shown here is derived from an EMBL/GenBank/DDBJ whole genome shotgun (WGS) entry which is preliminary data.</text>
</comment>
<dbReference type="PANTHER" id="PTHR43266">
    <property type="entry name" value="MACROLIDE-EFFLUX PROTEIN"/>
    <property type="match status" value="1"/>
</dbReference>
<evidence type="ECO:0000256" key="4">
    <source>
        <dbReference type="ARBA" id="ARBA00022692"/>
    </source>
</evidence>
<evidence type="ECO:0000313" key="8">
    <source>
        <dbReference type="Proteomes" id="UP000219775"/>
    </source>
</evidence>
<keyword evidence="2" id="KW-0813">Transport</keyword>